<dbReference type="EMBL" id="UZAG01001304">
    <property type="protein sequence ID" value="VDO10953.1"/>
    <property type="molecule type" value="Genomic_DNA"/>
</dbReference>
<dbReference type="WBParaSite" id="BTMF_0000240901-mRNA-1">
    <property type="protein sequence ID" value="BTMF_0000240901-mRNA-1"/>
    <property type="gene ID" value="BTMF_0000240901"/>
</dbReference>
<name>A0A0R3Q7V5_9BILA</name>
<reference evidence="1" key="2">
    <citation type="submission" date="2018-11" db="EMBL/GenBank/DDBJ databases">
        <authorList>
            <consortium name="Pathogen Informatics"/>
        </authorList>
    </citation>
    <scope>NUCLEOTIDE SEQUENCE [LARGE SCALE GENOMIC DNA]</scope>
</reference>
<reference evidence="3" key="1">
    <citation type="submission" date="2017-02" db="UniProtKB">
        <authorList>
            <consortium name="WormBaseParasite"/>
        </authorList>
    </citation>
    <scope>IDENTIFICATION</scope>
</reference>
<protein>
    <submittedName>
        <fullName evidence="3">Secreted protein</fullName>
    </submittedName>
</protein>
<dbReference type="Proteomes" id="UP000280834">
    <property type="component" value="Unassembled WGS sequence"/>
</dbReference>
<sequence length="72" mass="7945">MAIESVLMMSHIVVDSVVVAVSVDVIARYLGNKNVSTLMSRLSFKLLFILSHLDALRMLVPFCCDPCVEVCT</sequence>
<keyword evidence="2" id="KW-1185">Reference proteome</keyword>
<proteinExistence type="predicted"/>
<gene>
    <name evidence="1" type="ORF">BTMF_LOCUS1734</name>
</gene>
<accession>A0A0R3Q7V5</accession>
<evidence type="ECO:0000313" key="2">
    <source>
        <dbReference type="Proteomes" id="UP000280834"/>
    </source>
</evidence>
<dbReference type="AlphaFoldDB" id="A0A0R3Q7V5"/>
<evidence type="ECO:0000313" key="3">
    <source>
        <dbReference type="WBParaSite" id="BTMF_0000240901-mRNA-1"/>
    </source>
</evidence>
<evidence type="ECO:0000313" key="1">
    <source>
        <dbReference type="EMBL" id="VDO10953.1"/>
    </source>
</evidence>
<organism evidence="3">
    <name type="scientific">Brugia timori</name>
    <dbReference type="NCBI Taxonomy" id="42155"/>
    <lineage>
        <taxon>Eukaryota</taxon>
        <taxon>Metazoa</taxon>
        <taxon>Ecdysozoa</taxon>
        <taxon>Nematoda</taxon>
        <taxon>Chromadorea</taxon>
        <taxon>Rhabditida</taxon>
        <taxon>Spirurina</taxon>
        <taxon>Spiruromorpha</taxon>
        <taxon>Filarioidea</taxon>
        <taxon>Onchocercidae</taxon>
        <taxon>Brugia</taxon>
    </lineage>
</organism>